<feature type="region of interest" description="Disordered" evidence="1">
    <location>
        <begin position="40"/>
        <end position="112"/>
    </location>
</feature>
<reference evidence="2 4" key="1">
    <citation type="submission" date="2016-06" db="EMBL/GenBank/DDBJ databases">
        <title>Complete genome sequence of Streptomyces griseochromogenes ATCC 14511, the Blasticidin S producer.</title>
        <authorList>
            <person name="Wu L."/>
        </authorList>
    </citation>
    <scope>NUCLEOTIDE SEQUENCE [LARGE SCALE GENOMIC DNA]</scope>
    <source>
        <strain evidence="2 4">ATCC 14511</strain>
    </source>
</reference>
<name>A0A1B1B407_9ACTN</name>
<dbReference type="AlphaFoldDB" id="A0A1B1B407"/>
<gene>
    <name evidence="2" type="ORF">AVL59_31945</name>
    <name evidence="3" type="ORF">J2Z21_007634</name>
</gene>
<evidence type="ECO:0000313" key="2">
    <source>
        <dbReference type="EMBL" id="ANP53543.1"/>
    </source>
</evidence>
<dbReference type="Proteomes" id="UP000092659">
    <property type="component" value="Chromosome"/>
</dbReference>
<evidence type="ECO:0000313" key="4">
    <source>
        <dbReference type="Proteomes" id="UP000092659"/>
    </source>
</evidence>
<dbReference type="EMBL" id="CP016279">
    <property type="protein sequence ID" value="ANP53543.1"/>
    <property type="molecule type" value="Genomic_DNA"/>
</dbReference>
<organism evidence="2 4">
    <name type="scientific">Streptomyces griseochromogenes</name>
    <dbReference type="NCBI Taxonomy" id="68214"/>
    <lineage>
        <taxon>Bacteria</taxon>
        <taxon>Bacillati</taxon>
        <taxon>Actinomycetota</taxon>
        <taxon>Actinomycetes</taxon>
        <taxon>Kitasatosporales</taxon>
        <taxon>Streptomycetaceae</taxon>
        <taxon>Streptomyces</taxon>
    </lineage>
</organism>
<evidence type="ECO:0000313" key="3">
    <source>
        <dbReference type="EMBL" id="MBP2054624.1"/>
    </source>
</evidence>
<keyword evidence="5" id="KW-1185">Reference proteome</keyword>
<dbReference type="STRING" id="68214.AVL59_31945"/>
<proteinExistence type="predicted"/>
<dbReference type="RefSeq" id="WP_067311499.1">
    <property type="nucleotide sequence ID" value="NZ_CP016279.1"/>
</dbReference>
<protein>
    <submittedName>
        <fullName evidence="2">Uncharacterized protein</fullName>
    </submittedName>
</protein>
<evidence type="ECO:0000256" key="1">
    <source>
        <dbReference type="SAM" id="MobiDB-lite"/>
    </source>
</evidence>
<dbReference type="KEGG" id="sgs:AVL59_31945"/>
<accession>A0A1B1B407</accession>
<sequence length="112" mass="12289">MARLAEYRRLDARVGACDFAQALLRIRRDDPAAAEEAASRAKALGTREGARLARRPTADGAAPGGRLARRLRTGAAAPEQARRRTKGMRILVEPEERRGSRFPAGRATRIKQ</sequence>
<dbReference type="Proteomes" id="UP001519309">
    <property type="component" value="Unassembled WGS sequence"/>
</dbReference>
<evidence type="ECO:0000313" key="5">
    <source>
        <dbReference type="Proteomes" id="UP001519309"/>
    </source>
</evidence>
<dbReference type="EMBL" id="JAGGLP010000023">
    <property type="protein sequence ID" value="MBP2054624.1"/>
    <property type="molecule type" value="Genomic_DNA"/>
</dbReference>
<dbReference type="OrthoDB" id="3245799at2"/>
<reference evidence="3 5" key="2">
    <citation type="submission" date="2021-03" db="EMBL/GenBank/DDBJ databases">
        <title>Genomic Encyclopedia of Type Strains, Phase IV (KMG-IV): sequencing the most valuable type-strain genomes for metagenomic binning, comparative biology and taxonomic classification.</title>
        <authorList>
            <person name="Goeker M."/>
        </authorList>
    </citation>
    <scope>NUCLEOTIDE SEQUENCE [LARGE SCALE GENOMIC DNA]</scope>
    <source>
        <strain evidence="3 5">DSM 40499</strain>
    </source>
</reference>